<accession>A0A5C1ATG8</accession>
<dbReference type="EMBL" id="CP042425">
    <property type="protein sequence ID" value="QEL20504.1"/>
    <property type="molecule type" value="Genomic_DNA"/>
</dbReference>
<keyword evidence="2" id="KW-1185">Reference proteome</keyword>
<proteinExistence type="predicted"/>
<dbReference type="RefSeq" id="WP_149114799.1">
    <property type="nucleotide sequence ID" value="NZ_CP042425.1"/>
</dbReference>
<evidence type="ECO:0000313" key="2">
    <source>
        <dbReference type="Proteomes" id="UP000324974"/>
    </source>
</evidence>
<protein>
    <submittedName>
        <fullName evidence="1">Uncharacterized protein</fullName>
    </submittedName>
</protein>
<name>A0A5C1ATG8_9BACT</name>
<sequence length="87" mass="9287">MIPIYFDELAAVLTACTRLRPDECSPPDLRALVADHLTRTNRALADKVLAFDGSQLLALSAFVCQAQALIGMTAGRIPAAARFGGTR</sequence>
<reference evidence="2" key="1">
    <citation type="submission" date="2019-08" db="EMBL/GenBank/DDBJ databases">
        <title>Limnoglobus roseus gen. nov., sp. nov., a novel freshwater planctomycete with a giant genome from the family Gemmataceae.</title>
        <authorList>
            <person name="Kulichevskaya I.S."/>
            <person name="Naumoff D.G."/>
            <person name="Miroshnikov K."/>
            <person name="Ivanova A."/>
            <person name="Philippov D.A."/>
            <person name="Hakobyan A."/>
            <person name="Rijpstra I.C."/>
            <person name="Sinninghe Damste J.S."/>
            <person name="Liesack W."/>
            <person name="Dedysh S.N."/>
        </authorList>
    </citation>
    <scope>NUCLEOTIDE SEQUENCE [LARGE SCALE GENOMIC DNA]</scope>
    <source>
        <strain evidence="2">PX52</strain>
    </source>
</reference>
<dbReference type="Proteomes" id="UP000324974">
    <property type="component" value="Chromosome"/>
</dbReference>
<dbReference type="AlphaFoldDB" id="A0A5C1ATG8"/>
<evidence type="ECO:0000313" key="1">
    <source>
        <dbReference type="EMBL" id="QEL20504.1"/>
    </source>
</evidence>
<dbReference type="KEGG" id="lrs:PX52LOC_07608"/>
<organism evidence="1 2">
    <name type="scientific">Limnoglobus roseus</name>
    <dbReference type="NCBI Taxonomy" id="2598579"/>
    <lineage>
        <taxon>Bacteria</taxon>
        <taxon>Pseudomonadati</taxon>
        <taxon>Planctomycetota</taxon>
        <taxon>Planctomycetia</taxon>
        <taxon>Gemmatales</taxon>
        <taxon>Gemmataceae</taxon>
        <taxon>Limnoglobus</taxon>
    </lineage>
</organism>
<gene>
    <name evidence="1" type="ORF">PX52LOC_07608</name>
</gene>